<comment type="caution">
    <text evidence="2">The sequence shown here is derived from an EMBL/GenBank/DDBJ whole genome shotgun (WGS) entry which is preliminary data.</text>
</comment>
<dbReference type="AlphaFoldDB" id="A0A086STJ2"/>
<dbReference type="EMBL" id="JPKY01000207">
    <property type="protein sequence ID" value="KFH40424.1"/>
    <property type="molecule type" value="Genomic_DNA"/>
</dbReference>
<name>A0A086STJ2_HAPC1</name>
<organism evidence="2 3">
    <name type="scientific">Hapsidospora chrysogenum (strain ATCC 11550 / CBS 779.69 / DSM 880 / IAM 14645 / JCM 23072 / IMI 49137)</name>
    <name type="common">Acremonium chrysogenum</name>
    <dbReference type="NCBI Taxonomy" id="857340"/>
    <lineage>
        <taxon>Eukaryota</taxon>
        <taxon>Fungi</taxon>
        <taxon>Dikarya</taxon>
        <taxon>Ascomycota</taxon>
        <taxon>Pezizomycotina</taxon>
        <taxon>Sordariomycetes</taxon>
        <taxon>Hypocreomycetidae</taxon>
        <taxon>Hypocreales</taxon>
        <taxon>Bionectriaceae</taxon>
        <taxon>Hapsidospora</taxon>
    </lineage>
</organism>
<protein>
    <submittedName>
        <fullName evidence="2">Uncharacterized protein</fullName>
    </submittedName>
</protein>
<evidence type="ECO:0000313" key="3">
    <source>
        <dbReference type="Proteomes" id="UP000029964"/>
    </source>
</evidence>
<dbReference type="HOGENOM" id="CLU_1694971_0_0_1"/>
<sequence>MTASQQAPQGKEPQEDEAPDVGSFQTVIRAPLSSDQRSPQGSPPREDVDDDADSVQTVAELPPGTSQPAPQEGQPQEDERLERPAPIAGTGDNDSVTQDDTPKNRYALELGRELGGRRRKVGPLGGRLRKATIGISGEAATGTVAELESGDAAGS</sequence>
<proteinExistence type="predicted"/>
<accession>A0A086STJ2</accession>
<evidence type="ECO:0000313" key="2">
    <source>
        <dbReference type="EMBL" id="KFH40424.1"/>
    </source>
</evidence>
<feature type="region of interest" description="Disordered" evidence="1">
    <location>
        <begin position="1"/>
        <end position="126"/>
    </location>
</feature>
<dbReference type="Proteomes" id="UP000029964">
    <property type="component" value="Unassembled WGS sequence"/>
</dbReference>
<keyword evidence="3" id="KW-1185">Reference proteome</keyword>
<gene>
    <name evidence="2" type="ORF">ACRE_089040</name>
</gene>
<evidence type="ECO:0000256" key="1">
    <source>
        <dbReference type="SAM" id="MobiDB-lite"/>
    </source>
</evidence>
<reference evidence="3" key="1">
    <citation type="journal article" date="2014" name="Genome Announc.">
        <title>Genome sequence and annotation of Acremonium chrysogenum, producer of the beta-lactam antibiotic cephalosporin C.</title>
        <authorList>
            <person name="Terfehr D."/>
            <person name="Dahlmann T.A."/>
            <person name="Specht T."/>
            <person name="Zadra I."/>
            <person name="Kuernsteiner H."/>
            <person name="Kueck U."/>
        </authorList>
    </citation>
    <scope>NUCLEOTIDE SEQUENCE [LARGE SCALE GENOMIC DNA]</scope>
    <source>
        <strain evidence="3">ATCC 11550 / CBS 779.69 / DSM 880 / IAM 14645 / JCM 23072 / IMI 49137</strain>
    </source>
</reference>